<dbReference type="EMBL" id="AFQE01000128">
    <property type="protein sequence ID" value="EGQ75051.1"/>
    <property type="molecule type" value="Genomic_DNA"/>
</dbReference>
<protein>
    <submittedName>
        <fullName evidence="1">Nitroreductase</fullName>
    </submittedName>
</protein>
<dbReference type="Proteomes" id="UP000004982">
    <property type="component" value="Unassembled WGS sequence"/>
</dbReference>
<organism evidence="1 2">
    <name type="scientific">Neisseria macacae ATCC 33926</name>
    <dbReference type="NCBI Taxonomy" id="997348"/>
    <lineage>
        <taxon>Bacteria</taxon>
        <taxon>Pseudomonadati</taxon>
        <taxon>Pseudomonadota</taxon>
        <taxon>Betaproteobacteria</taxon>
        <taxon>Neisseriales</taxon>
        <taxon>Neisseriaceae</taxon>
        <taxon>Neisseria</taxon>
    </lineage>
</organism>
<proteinExistence type="predicted"/>
<gene>
    <name evidence="1" type="ORF">HMPREF9418_2573</name>
</gene>
<accession>A0AA36UGZ8</accession>
<name>A0AA36UGZ8_9NEIS</name>
<sequence>MPEEKIEIRSSENIKTFQTTFFACVMGRGGRTKRRNPTVFKESELLLWQETFRMTFF</sequence>
<evidence type="ECO:0000313" key="2">
    <source>
        <dbReference type="Proteomes" id="UP000004982"/>
    </source>
</evidence>
<reference evidence="1 2" key="1">
    <citation type="submission" date="2011-05" db="EMBL/GenBank/DDBJ databases">
        <authorList>
            <person name="Muzny D."/>
            <person name="Qin X."/>
            <person name="Deng J."/>
            <person name="Jiang H."/>
            <person name="Liu Y."/>
            <person name="Qu J."/>
            <person name="Song X.-Z."/>
            <person name="Zhang L."/>
            <person name="Thornton R."/>
            <person name="Coyle M."/>
            <person name="Francisco L."/>
            <person name="Jackson L."/>
            <person name="Javaid M."/>
            <person name="Korchina V."/>
            <person name="Kovar C."/>
            <person name="Mata R."/>
            <person name="Mathew T."/>
            <person name="Ngo R."/>
            <person name="Nguyen L."/>
            <person name="Nguyen N."/>
            <person name="Okwuonu G."/>
            <person name="Ongeri F."/>
            <person name="Pham C."/>
            <person name="Simmons D."/>
            <person name="Wilczek-Boney K."/>
            <person name="Hale W."/>
            <person name="Jakkamsetti A."/>
            <person name="Pham P."/>
            <person name="Ruth R."/>
            <person name="San Lucas F."/>
            <person name="Warren J."/>
            <person name="Zhang J."/>
            <person name="Zhao Z."/>
            <person name="Zhou C."/>
            <person name="Zhu D."/>
            <person name="Lee S."/>
            <person name="Bess C."/>
            <person name="Blankenburg K."/>
            <person name="Forbes L."/>
            <person name="Fu Q."/>
            <person name="Gubbala S."/>
            <person name="Hirani K."/>
            <person name="Jayaseelan J.C."/>
            <person name="Lara F."/>
            <person name="Munidasa M."/>
            <person name="Palculict T."/>
            <person name="Patil S."/>
            <person name="Pu L.-L."/>
            <person name="Saada N."/>
            <person name="Tang L."/>
            <person name="Weissenberger G."/>
            <person name="Zhu Y."/>
            <person name="Hemphill L."/>
            <person name="Shang Y."/>
            <person name="Youmans B."/>
            <person name="Ayvaz T."/>
            <person name="Ross M."/>
            <person name="Santibanez J."/>
            <person name="Aqrawi P."/>
            <person name="Gross S."/>
            <person name="Joshi V."/>
            <person name="Fowler G."/>
            <person name="Nazareth L."/>
            <person name="Reid J."/>
            <person name="Worley K."/>
            <person name="Petrosino J."/>
            <person name="Highlander S."/>
            <person name="Gibbs R."/>
        </authorList>
    </citation>
    <scope>NUCLEOTIDE SEQUENCE [LARGE SCALE GENOMIC DNA]</scope>
    <source>
        <strain evidence="1 2">ATCC 33926</strain>
    </source>
</reference>
<comment type="caution">
    <text evidence="1">The sequence shown here is derived from an EMBL/GenBank/DDBJ whole genome shotgun (WGS) entry which is preliminary data.</text>
</comment>
<evidence type="ECO:0000313" key="1">
    <source>
        <dbReference type="EMBL" id="EGQ75051.1"/>
    </source>
</evidence>
<dbReference type="AlphaFoldDB" id="A0AA36UGZ8"/>